<dbReference type="InterPro" id="IPR019787">
    <property type="entry name" value="Znf_PHD-finger"/>
</dbReference>
<dbReference type="InterPro" id="IPR011011">
    <property type="entry name" value="Znf_FYVE_PHD"/>
</dbReference>
<dbReference type="Pfam" id="PF00628">
    <property type="entry name" value="PHD"/>
    <property type="match status" value="1"/>
</dbReference>
<dbReference type="AlphaFoldDB" id="A0A8J9UG42"/>
<dbReference type="Gene3D" id="3.30.70.1820">
    <property type="entry name" value="L1 transposable element, RRM domain"/>
    <property type="match status" value="1"/>
</dbReference>
<sequence>MKFACCKSTTGGSSDIITCTKCRQNYHVQCLFATDSKKELKHELKKHWMCPECSLLIPRQTNNDNTPIRSSGVNTKSNENINFKRGGSSLSTIQVDTCEEAGINNNNLLELIRSVVTSEISSLKDEFKSAFVPLKEELISIRQDFNFIKESLNFFSSKYDSLNSRIEKCEKELHQYSEKVSEFEEIKSTMQSILTENNNREQWARRSNIEIYGIPEQKNENLYSILQNVASKTSIKIDPGTDIDFITRVATKNKNKDGKKCKPIIVKFLCRWKKDEFLAQARKLKIRCNDLGFSNNYNNIYFNEHLTSTNKTLLLSVKKIAKEKNYKYVWIKNCSIMIRRSDNSAVLNISNMKDLNKIV</sequence>
<dbReference type="Pfam" id="PF25298">
    <property type="entry name" value="Baculo_FP_2nd"/>
    <property type="match status" value="1"/>
</dbReference>
<dbReference type="SUPFAM" id="SSF57903">
    <property type="entry name" value="FYVE/PHD zinc finger"/>
    <property type="match status" value="1"/>
</dbReference>
<dbReference type="EMBL" id="OV170221">
    <property type="protein sequence ID" value="CAH0713072.1"/>
    <property type="molecule type" value="Genomic_DNA"/>
</dbReference>
<keyword evidence="1" id="KW-0479">Metal-binding</keyword>
<keyword evidence="7" id="KW-1185">Reference proteome</keyword>
<dbReference type="InterPro" id="IPR057251">
    <property type="entry name" value="FP_C"/>
</dbReference>
<dbReference type="Gene3D" id="3.30.40.10">
    <property type="entry name" value="Zinc/RING finger domain, C3HC4 (zinc finger)"/>
    <property type="match status" value="1"/>
</dbReference>
<feature type="domain" description="Zinc finger PHD-type" evidence="5">
    <location>
        <begin position="5"/>
        <end position="54"/>
    </location>
</feature>
<protein>
    <recommendedName>
        <fullName evidence="5">Zinc finger PHD-type domain-containing protein</fullName>
    </recommendedName>
</protein>
<organism evidence="6 7">
    <name type="scientific">Brenthis ino</name>
    <name type="common">lesser marbled fritillary</name>
    <dbReference type="NCBI Taxonomy" id="405034"/>
    <lineage>
        <taxon>Eukaryota</taxon>
        <taxon>Metazoa</taxon>
        <taxon>Ecdysozoa</taxon>
        <taxon>Arthropoda</taxon>
        <taxon>Hexapoda</taxon>
        <taxon>Insecta</taxon>
        <taxon>Pterygota</taxon>
        <taxon>Neoptera</taxon>
        <taxon>Endopterygota</taxon>
        <taxon>Lepidoptera</taxon>
        <taxon>Glossata</taxon>
        <taxon>Ditrysia</taxon>
        <taxon>Papilionoidea</taxon>
        <taxon>Nymphalidae</taxon>
        <taxon>Heliconiinae</taxon>
        <taxon>Argynnini</taxon>
        <taxon>Brenthis</taxon>
    </lineage>
</organism>
<gene>
    <name evidence="6" type="ORF">BINO364_LOCUS268</name>
</gene>
<dbReference type="InterPro" id="IPR013083">
    <property type="entry name" value="Znf_RING/FYVE/PHD"/>
</dbReference>
<accession>A0A8J9UG42</accession>
<feature type="non-terminal residue" evidence="6">
    <location>
        <position position="359"/>
    </location>
</feature>
<evidence type="ECO:0000313" key="7">
    <source>
        <dbReference type="Proteomes" id="UP000838878"/>
    </source>
</evidence>
<dbReference type="InterPro" id="IPR001965">
    <property type="entry name" value="Znf_PHD"/>
</dbReference>
<evidence type="ECO:0000313" key="6">
    <source>
        <dbReference type="EMBL" id="CAH0713072.1"/>
    </source>
</evidence>
<proteinExistence type="predicted"/>
<evidence type="ECO:0000256" key="2">
    <source>
        <dbReference type="ARBA" id="ARBA00022771"/>
    </source>
</evidence>
<dbReference type="Proteomes" id="UP000838878">
    <property type="component" value="Chromosome 1"/>
</dbReference>
<evidence type="ECO:0000256" key="4">
    <source>
        <dbReference type="SAM" id="Coils"/>
    </source>
</evidence>
<dbReference type="OrthoDB" id="7048166at2759"/>
<evidence type="ECO:0000259" key="5">
    <source>
        <dbReference type="SMART" id="SM00249"/>
    </source>
</evidence>
<keyword evidence="4" id="KW-0175">Coiled coil</keyword>
<keyword evidence="2" id="KW-0863">Zinc-finger</keyword>
<feature type="coiled-coil region" evidence="4">
    <location>
        <begin position="152"/>
        <end position="186"/>
    </location>
</feature>
<evidence type="ECO:0000256" key="3">
    <source>
        <dbReference type="ARBA" id="ARBA00022833"/>
    </source>
</evidence>
<name>A0A8J9UG42_9NEOP</name>
<dbReference type="CDD" id="cd15489">
    <property type="entry name" value="PHD_SF"/>
    <property type="match status" value="1"/>
</dbReference>
<evidence type="ECO:0000256" key="1">
    <source>
        <dbReference type="ARBA" id="ARBA00022723"/>
    </source>
</evidence>
<dbReference type="InterPro" id="IPR004244">
    <property type="entry name" value="Transposase_22"/>
</dbReference>
<keyword evidence="3" id="KW-0862">Zinc</keyword>
<dbReference type="SMART" id="SM00249">
    <property type="entry name" value="PHD"/>
    <property type="match status" value="1"/>
</dbReference>
<reference evidence="6" key="1">
    <citation type="submission" date="2021-12" db="EMBL/GenBank/DDBJ databases">
        <authorList>
            <person name="Martin H S."/>
        </authorList>
    </citation>
    <scope>NUCLEOTIDE SEQUENCE</scope>
</reference>
<dbReference type="PANTHER" id="PTHR11505">
    <property type="entry name" value="L1 TRANSPOSABLE ELEMENT-RELATED"/>
    <property type="match status" value="1"/>
</dbReference>
<dbReference type="GO" id="GO:0008270">
    <property type="term" value="F:zinc ion binding"/>
    <property type="evidence" value="ECO:0007669"/>
    <property type="project" value="UniProtKB-KW"/>
</dbReference>